<dbReference type="InterPro" id="IPR023346">
    <property type="entry name" value="Lysozyme-like_dom_sf"/>
</dbReference>
<feature type="region of interest" description="Disordered" evidence="1">
    <location>
        <begin position="83"/>
        <end position="104"/>
    </location>
</feature>
<dbReference type="SUPFAM" id="SSF53955">
    <property type="entry name" value="Lysozyme-like"/>
    <property type="match status" value="1"/>
</dbReference>
<reference evidence="4 5" key="1">
    <citation type="journal article" date="2019" name="Environ. Microbiol.">
        <title>Species interactions and distinct microbial communities in high Arctic permafrost affected cryosols are associated with the CH4 and CO2 gas fluxes.</title>
        <authorList>
            <person name="Altshuler I."/>
            <person name="Hamel J."/>
            <person name="Turney S."/>
            <person name="Magnuson E."/>
            <person name="Levesque R."/>
            <person name="Greer C."/>
            <person name="Whyte L.G."/>
        </authorList>
    </citation>
    <scope>NUCLEOTIDE SEQUENCE [LARGE SCALE GENOMIC DNA]</scope>
    <source>
        <strain evidence="4 5">S9.3A</strain>
    </source>
</reference>
<dbReference type="InterPro" id="IPR043426">
    <property type="entry name" value="MltB-like"/>
</dbReference>
<feature type="domain" description="Transglycosylase SLT" evidence="3">
    <location>
        <begin position="185"/>
        <end position="234"/>
    </location>
</feature>
<dbReference type="PANTHER" id="PTHR30163:SF8">
    <property type="entry name" value="LYTIC MUREIN TRANSGLYCOSYLASE"/>
    <property type="match status" value="1"/>
</dbReference>
<comment type="caution">
    <text evidence="4">The sequence shown here is derived from an EMBL/GenBank/DDBJ whole genome shotgun (WGS) entry which is preliminary data.</text>
</comment>
<feature type="region of interest" description="Disordered" evidence="1">
    <location>
        <begin position="287"/>
        <end position="384"/>
    </location>
</feature>
<evidence type="ECO:0000256" key="2">
    <source>
        <dbReference type="SAM" id="SignalP"/>
    </source>
</evidence>
<feature type="compositionally biased region" description="Pro residues" evidence="1">
    <location>
        <begin position="343"/>
        <end position="359"/>
    </location>
</feature>
<protein>
    <recommendedName>
        <fullName evidence="3">Transglycosylase SLT domain-containing protein</fullName>
    </recommendedName>
</protein>
<proteinExistence type="predicted"/>
<dbReference type="Pfam" id="PF13406">
    <property type="entry name" value="SLT_2"/>
    <property type="match status" value="1"/>
</dbReference>
<feature type="chain" id="PRO_5021494696" description="Transglycosylase SLT domain-containing protein" evidence="2">
    <location>
        <begin position="36"/>
        <end position="384"/>
    </location>
</feature>
<dbReference type="InterPro" id="IPR031304">
    <property type="entry name" value="SLT_2"/>
</dbReference>
<organism evidence="4 5">
    <name type="scientific">Pedococcus bigeumensis</name>
    <dbReference type="NCBI Taxonomy" id="433644"/>
    <lineage>
        <taxon>Bacteria</taxon>
        <taxon>Bacillati</taxon>
        <taxon>Actinomycetota</taxon>
        <taxon>Actinomycetes</taxon>
        <taxon>Micrococcales</taxon>
        <taxon>Intrasporangiaceae</taxon>
        <taxon>Pedococcus</taxon>
    </lineage>
</organism>
<dbReference type="PANTHER" id="PTHR30163">
    <property type="entry name" value="MEMBRANE-BOUND LYTIC MUREIN TRANSGLYCOSYLASE B"/>
    <property type="match status" value="1"/>
</dbReference>
<dbReference type="OrthoDB" id="9796191at2"/>
<evidence type="ECO:0000313" key="5">
    <source>
        <dbReference type="Proteomes" id="UP000317722"/>
    </source>
</evidence>
<evidence type="ECO:0000259" key="3">
    <source>
        <dbReference type="Pfam" id="PF13406"/>
    </source>
</evidence>
<accession>A0A502CSZ7</accession>
<keyword evidence="5" id="KW-1185">Reference proteome</keyword>
<feature type="compositionally biased region" description="Low complexity" evidence="1">
    <location>
        <begin position="302"/>
        <end position="342"/>
    </location>
</feature>
<dbReference type="GO" id="GO:0009253">
    <property type="term" value="P:peptidoglycan catabolic process"/>
    <property type="evidence" value="ECO:0007669"/>
    <property type="project" value="TreeGrafter"/>
</dbReference>
<evidence type="ECO:0000313" key="4">
    <source>
        <dbReference type="EMBL" id="TPG16008.1"/>
    </source>
</evidence>
<dbReference type="EMBL" id="RCZM01000004">
    <property type="protein sequence ID" value="TPG16008.1"/>
    <property type="molecule type" value="Genomic_DNA"/>
</dbReference>
<dbReference type="GO" id="GO:0008933">
    <property type="term" value="F:peptidoglycan lytic transglycosylase activity"/>
    <property type="evidence" value="ECO:0007669"/>
    <property type="project" value="TreeGrafter"/>
</dbReference>
<evidence type="ECO:0000256" key="1">
    <source>
        <dbReference type="SAM" id="MobiDB-lite"/>
    </source>
</evidence>
<dbReference type="Gene3D" id="1.10.530.10">
    <property type="match status" value="1"/>
</dbReference>
<dbReference type="AlphaFoldDB" id="A0A502CSZ7"/>
<gene>
    <name evidence="4" type="ORF">EAH86_12265</name>
</gene>
<dbReference type="Proteomes" id="UP000317722">
    <property type="component" value="Unassembled WGS sequence"/>
</dbReference>
<feature type="signal peptide" evidence="2">
    <location>
        <begin position="1"/>
        <end position="35"/>
    </location>
</feature>
<keyword evidence="2" id="KW-0732">Signal</keyword>
<name>A0A502CSZ7_9MICO</name>
<sequence length="384" mass="39046">MPFGRRRPMRRRQVGAVAVAVAAMAVLSASGPPGAGPPTSVTSRAQLSPVLLHETVPVLFAFDDLAPAEAVARFGDRTAIAIASPSATKPKPPPPVGPVGSMPPAGTPQAVLAAAYRRAVSRAPAGCHLQVAHLAALGQVESGSIGGRSVTSDHRVTPAIYGPLLDGGPFAVIRDSDGGVYDGAGDYDRAMGPLQFLPGTWSWAGRDGDGDGRRDPQNVFDAASATADYLCRDGRDLARSGDLRAAVLSYNQSGAYHLAVLEWVSYFQRHGLAALTTVAFRVGSGGRASAMTAPEPDPSPPAAASSSTRTTSANPSRSGTGRPSGPGTPTTPTTPPTTGVPATPTPTPSDKPSPDPTTPQPTTTTPAPVEPDPSPSPTVAATLP</sequence>